<dbReference type="Pfam" id="PF02902">
    <property type="entry name" value="Peptidase_C48"/>
    <property type="match status" value="1"/>
</dbReference>
<feature type="non-terminal residue" evidence="6">
    <location>
        <position position="197"/>
    </location>
</feature>
<reference evidence="6" key="1">
    <citation type="journal article" date="2020" name="Stud. Mycol.">
        <title>101 Dothideomycetes genomes: a test case for predicting lifestyles and emergence of pathogens.</title>
        <authorList>
            <person name="Haridas S."/>
            <person name="Albert R."/>
            <person name="Binder M."/>
            <person name="Bloem J."/>
            <person name="Labutti K."/>
            <person name="Salamov A."/>
            <person name="Andreopoulos B."/>
            <person name="Baker S."/>
            <person name="Barry K."/>
            <person name="Bills G."/>
            <person name="Bluhm B."/>
            <person name="Cannon C."/>
            <person name="Castanera R."/>
            <person name="Culley D."/>
            <person name="Daum C."/>
            <person name="Ezra D."/>
            <person name="Gonzalez J."/>
            <person name="Henrissat B."/>
            <person name="Kuo A."/>
            <person name="Liang C."/>
            <person name="Lipzen A."/>
            <person name="Lutzoni F."/>
            <person name="Magnuson J."/>
            <person name="Mondo S."/>
            <person name="Nolan M."/>
            <person name="Ohm R."/>
            <person name="Pangilinan J."/>
            <person name="Park H.-J."/>
            <person name="Ramirez L."/>
            <person name="Alfaro M."/>
            <person name="Sun H."/>
            <person name="Tritt A."/>
            <person name="Yoshinaga Y."/>
            <person name="Zwiers L.-H."/>
            <person name="Turgeon B."/>
            <person name="Goodwin S."/>
            <person name="Spatafora J."/>
            <person name="Crous P."/>
            <person name="Grigoriev I."/>
        </authorList>
    </citation>
    <scope>NUCLEOTIDE SEQUENCE</scope>
    <source>
        <strain evidence="6">CBS 119925</strain>
    </source>
</reference>
<dbReference type="OrthoDB" id="1939479at2759"/>
<accession>A0A6A6V2E3</accession>
<dbReference type="PROSITE" id="PS50600">
    <property type="entry name" value="ULP_PROTEASE"/>
    <property type="match status" value="1"/>
</dbReference>
<evidence type="ECO:0000259" key="5">
    <source>
        <dbReference type="PROSITE" id="PS50600"/>
    </source>
</evidence>
<gene>
    <name evidence="6" type="ORF">M011DRAFT_378093</name>
</gene>
<evidence type="ECO:0000256" key="3">
    <source>
        <dbReference type="ARBA" id="ARBA00022801"/>
    </source>
</evidence>
<dbReference type="GO" id="GO:0016929">
    <property type="term" value="F:deSUMOylase activity"/>
    <property type="evidence" value="ECO:0007669"/>
    <property type="project" value="TreeGrafter"/>
</dbReference>
<dbReference type="Gene3D" id="3.40.395.10">
    <property type="entry name" value="Adenoviral Proteinase, Chain A"/>
    <property type="match status" value="1"/>
</dbReference>
<feature type="domain" description="Ubiquitin-like protease family profile" evidence="5">
    <location>
        <begin position="1"/>
        <end position="161"/>
    </location>
</feature>
<evidence type="ECO:0000256" key="2">
    <source>
        <dbReference type="ARBA" id="ARBA00022670"/>
    </source>
</evidence>
<protein>
    <submittedName>
        <fullName evidence="6">Cysteine proteinase</fullName>
    </submittedName>
</protein>
<dbReference type="GO" id="GO:0006508">
    <property type="term" value="P:proteolysis"/>
    <property type="evidence" value="ECO:0007669"/>
    <property type="project" value="UniProtKB-KW"/>
</dbReference>
<dbReference type="InterPro" id="IPR038765">
    <property type="entry name" value="Papain-like_cys_pep_sf"/>
</dbReference>
<name>A0A6A6V2E3_9PLEO</name>
<feature type="non-terminal residue" evidence="6">
    <location>
        <position position="1"/>
    </location>
</feature>
<evidence type="ECO:0000313" key="6">
    <source>
        <dbReference type="EMBL" id="KAF2744183.1"/>
    </source>
</evidence>
<comment type="similarity">
    <text evidence="1">Belongs to the peptidase C48 family.</text>
</comment>
<dbReference type="EMBL" id="MU006590">
    <property type="protein sequence ID" value="KAF2744183.1"/>
    <property type="molecule type" value="Genomic_DNA"/>
</dbReference>
<dbReference type="SUPFAM" id="SSF54001">
    <property type="entry name" value="Cysteine proteinases"/>
    <property type="match status" value="1"/>
</dbReference>
<dbReference type="Proteomes" id="UP000799440">
    <property type="component" value="Unassembled WGS sequence"/>
</dbReference>
<dbReference type="InterPro" id="IPR003653">
    <property type="entry name" value="Peptidase_C48_C"/>
</dbReference>
<dbReference type="PANTHER" id="PTHR12606:SF141">
    <property type="entry name" value="GH15225P-RELATED"/>
    <property type="match status" value="1"/>
</dbReference>
<keyword evidence="7" id="KW-1185">Reference proteome</keyword>
<keyword evidence="2" id="KW-0645">Protease</keyword>
<organism evidence="6 7">
    <name type="scientific">Sporormia fimetaria CBS 119925</name>
    <dbReference type="NCBI Taxonomy" id="1340428"/>
    <lineage>
        <taxon>Eukaryota</taxon>
        <taxon>Fungi</taxon>
        <taxon>Dikarya</taxon>
        <taxon>Ascomycota</taxon>
        <taxon>Pezizomycotina</taxon>
        <taxon>Dothideomycetes</taxon>
        <taxon>Pleosporomycetidae</taxon>
        <taxon>Pleosporales</taxon>
        <taxon>Sporormiaceae</taxon>
        <taxon>Sporormia</taxon>
    </lineage>
</organism>
<sequence>PLAWLNDNIVNEYMNLLIDHEKRKAGYVHRKNGPAPPVHAFPSQWWVSASRDLKSVQRWATRKQFGGKNLLDVKLLFIPVCVKSHWRLIAIKPQERIIEYLDSLSSGQDAQILQKVFEWLQQELGADFIASEWNVIEKQRSMRQQNGSDCGVFTCLNALALLRGEDPDLVEVDNGMHNARRIIAASLISGKLQGELE</sequence>
<dbReference type="GO" id="GO:0016926">
    <property type="term" value="P:protein desumoylation"/>
    <property type="evidence" value="ECO:0007669"/>
    <property type="project" value="TreeGrafter"/>
</dbReference>
<keyword evidence="4" id="KW-0788">Thiol protease</keyword>
<evidence type="ECO:0000313" key="7">
    <source>
        <dbReference type="Proteomes" id="UP000799440"/>
    </source>
</evidence>
<dbReference type="AlphaFoldDB" id="A0A6A6V2E3"/>
<dbReference type="GO" id="GO:0005634">
    <property type="term" value="C:nucleus"/>
    <property type="evidence" value="ECO:0007669"/>
    <property type="project" value="TreeGrafter"/>
</dbReference>
<dbReference type="PANTHER" id="PTHR12606">
    <property type="entry name" value="SENTRIN/SUMO-SPECIFIC PROTEASE"/>
    <property type="match status" value="1"/>
</dbReference>
<keyword evidence="3" id="KW-0378">Hydrolase</keyword>
<proteinExistence type="inferred from homology"/>
<evidence type="ECO:0000256" key="1">
    <source>
        <dbReference type="ARBA" id="ARBA00005234"/>
    </source>
</evidence>
<evidence type="ECO:0000256" key="4">
    <source>
        <dbReference type="ARBA" id="ARBA00022807"/>
    </source>
</evidence>